<dbReference type="Gene3D" id="3.20.20.70">
    <property type="entry name" value="Aldolase class I"/>
    <property type="match status" value="1"/>
</dbReference>
<evidence type="ECO:0000256" key="7">
    <source>
        <dbReference type="ARBA" id="ARBA00023244"/>
    </source>
</evidence>
<dbReference type="GO" id="GO:0006782">
    <property type="term" value="P:protoporphyrinogen IX biosynthetic process"/>
    <property type="evidence" value="ECO:0007669"/>
    <property type="project" value="UniProtKB-UniPathway"/>
</dbReference>
<name>A0A3B0T666_9ZZZZ</name>
<protein>
    <recommendedName>
        <fullName evidence="4">Delta-aminolevulinic acid dehydratase</fullName>
        <ecNumber evidence="3">4.2.1.24</ecNumber>
    </recommendedName>
    <alternativeName>
        <fullName evidence="8">Porphobilinogen synthase</fullName>
    </alternativeName>
</protein>
<dbReference type="UniPathway" id="UPA00251">
    <property type="reaction ID" value="UER00318"/>
</dbReference>
<dbReference type="InterPro" id="IPR013785">
    <property type="entry name" value="Aldolase_TIM"/>
</dbReference>
<dbReference type="EMBL" id="UOEI01000552">
    <property type="protein sequence ID" value="VAW07829.1"/>
    <property type="molecule type" value="Genomic_DNA"/>
</dbReference>
<dbReference type="PIRSF" id="PIRSF001415">
    <property type="entry name" value="Porphbilin_synth"/>
    <property type="match status" value="1"/>
</dbReference>
<proteinExistence type="inferred from homology"/>
<keyword evidence="6 10" id="KW-0456">Lyase</keyword>
<evidence type="ECO:0000256" key="8">
    <source>
        <dbReference type="ARBA" id="ARBA00032837"/>
    </source>
</evidence>
<gene>
    <name evidence="10" type="ORF">MNBD_ACTINO01-1306</name>
</gene>
<evidence type="ECO:0000256" key="3">
    <source>
        <dbReference type="ARBA" id="ARBA00012053"/>
    </source>
</evidence>
<evidence type="ECO:0000313" key="10">
    <source>
        <dbReference type="EMBL" id="VAW07829.1"/>
    </source>
</evidence>
<dbReference type="PANTHER" id="PTHR11458:SF0">
    <property type="entry name" value="DELTA-AMINOLEVULINIC ACID DEHYDRATASE"/>
    <property type="match status" value="1"/>
</dbReference>
<accession>A0A3B0T666</accession>
<dbReference type="InterPro" id="IPR030656">
    <property type="entry name" value="ALAD_AS"/>
</dbReference>
<dbReference type="GO" id="GO:0004655">
    <property type="term" value="F:porphobilinogen synthase activity"/>
    <property type="evidence" value="ECO:0007669"/>
    <property type="project" value="UniProtKB-EC"/>
</dbReference>
<evidence type="ECO:0000256" key="2">
    <source>
        <dbReference type="ARBA" id="ARBA00008055"/>
    </source>
</evidence>
<keyword evidence="7" id="KW-0627">Porphyrin biosynthesis</keyword>
<sequence length="327" mass="35416">MTGFPVERTRRLRRTPKLRRQVAETRLDPAMFVLPVFVVSGTGVRDEITSMPGNYQLSIDELIPLAQEAESLGVGGMIFFGIPDAKDDQGTSAWDPEGPVPRAIAAVKEHAPGIVTWADVCMCEYTSHGHCGVLDGDVVDNDATLPLLARAAVAYAAAGADVIAPSDMMDGRVGAIREALDDAGFEDIAICSYSVKYSSAFYGPFRDAADSAPAFGDRRTHQMDPPNVREARRQVDLDLLEGADMVMVKPAGPYLDVIKEVRDMVDVPLAAYQVSGEFSMVKAAAERGWIDGDRVMMESLTGIVRAGADIVLTYFAIDAARMLKEQR</sequence>
<dbReference type="SMART" id="SM01004">
    <property type="entry name" value="ALAD"/>
    <property type="match status" value="1"/>
</dbReference>
<dbReference type="FunFam" id="3.20.20.70:FF:000019">
    <property type="entry name" value="Delta-aminolevulinic acid dehydratase"/>
    <property type="match status" value="1"/>
</dbReference>
<dbReference type="CDD" id="cd00384">
    <property type="entry name" value="ALAD_PBGS"/>
    <property type="match status" value="1"/>
</dbReference>
<evidence type="ECO:0000256" key="1">
    <source>
        <dbReference type="ARBA" id="ARBA00004694"/>
    </source>
</evidence>
<dbReference type="PRINTS" id="PR00144">
    <property type="entry name" value="DALDHYDRTASE"/>
</dbReference>
<dbReference type="SUPFAM" id="SSF51569">
    <property type="entry name" value="Aldolase"/>
    <property type="match status" value="1"/>
</dbReference>
<reference evidence="10" key="1">
    <citation type="submission" date="2018-06" db="EMBL/GenBank/DDBJ databases">
        <authorList>
            <person name="Zhirakovskaya E."/>
        </authorList>
    </citation>
    <scope>NUCLEOTIDE SEQUENCE</scope>
</reference>
<organism evidence="10">
    <name type="scientific">hydrothermal vent metagenome</name>
    <dbReference type="NCBI Taxonomy" id="652676"/>
    <lineage>
        <taxon>unclassified sequences</taxon>
        <taxon>metagenomes</taxon>
        <taxon>ecological metagenomes</taxon>
    </lineage>
</organism>
<evidence type="ECO:0000256" key="9">
    <source>
        <dbReference type="ARBA" id="ARBA00047651"/>
    </source>
</evidence>
<comment type="pathway">
    <text evidence="1">Porphyrin-containing compound metabolism; protoporphyrin-IX biosynthesis; coproporphyrinogen-III from 5-aminolevulinate: step 1/4.</text>
</comment>
<evidence type="ECO:0000256" key="5">
    <source>
        <dbReference type="ARBA" id="ARBA00023133"/>
    </source>
</evidence>
<evidence type="ECO:0000256" key="6">
    <source>
        <dbReference type="ARBA" id="ARBA00023239"/>
    </source>
</evidence>
<dbReference type="InterPro" id="IPR001731">
    <property type="entry name" value="ALAD"/>
</dbReference>
<evidence type="ECO:0000256" key="4">
    <source>
        <dbReference type="ARBA" id="ARBA00020771"/>
    </source>
</evidence>
<dbReference type="PROSITE" id="PS00169">
    <property type="entry name" value="D_ALA_DEHYDRATASE"/>
    <property type="match status" value="1"/>
</dbReference>
<dbReference type="GO" id="GO:0005829">
    <property type="term" value="C:cytosol"/>
    <property type="evidence" value="ECO:0007669"/>
    <property type="project" value="TreeGrafter"/>
</dbReference>
<dbReference type="NCBIfam" id="NF006762">
    <property type="entry name" value="PRK09283.1"/>
    <property type="match status" value="1"/>
</dbReference>
<dbReference type="GO" id="GO:0008270">
    <property type="term" value="F:zinc ion binding"/>
    <property type="evidence" value="ECO:0007669"/>
    <property type="project" value="TreeGrafter"/>
</dbReference>
<dbReference type="EC" id="4.2.1.24" evidence="3"/>
<comment type="similarity">
    <text evidence="2">Belongs to the ALAD family.</text>
</comment>
<comment type="catalytic activity">
    <reaction evidence="9">
        <text>2 5-aminolevulinate = porphobilinogen + 2 H2O + H(+)</text>
        <dbReference type="Rhea" id="RHEA:24064"/>
        <dbReference type="ChEBI" id="CHEBI:15377"/>
        <dbReference type="ChEBI" id="CHEBI:15378"/>
        <dbReference type="ChEBI" id="CHEBI:58126"/>
        <dbReference type="ChEBI" id="CHEBI:356416"/>
        <dbReference type="EC" id="4.2.1.24"/>
    </reaction>
</comment>
<dbReference type="AlphaFoldDB" id="A0A3B0T666"/>
<dbReference type="Pfam" id="PF00490">
    <property type="entry name" value="ALAD"/>
    <property type="match status" value="1"/>
</dbReference>
<dbReference type="PANTHER" id="PTHR11458">
    <property type="entry name" value="DELTA-AMINOLEVULINIC ACID DEHYDRATASE"/>
    <property type="match status" value="1"/>
</dbReference>
<keyword evidence="5" id="KW-0350">Heme biosynthesis</keyword>